<gene>
    <name evidence="1" type="ORF">E2C01_043434</name>
</gene>
<accession>A0A5B7FVR1</accession>
<evidence type="ECO:0000313" key="2">
    <source>
        <dbReference type="Proteomes" id="UP000324222"/>
    </source>
</evidence>
<organism evidence="1 2">
    <name type="scientific">Portunus trituberculatus</name>
    <name type="common">Swimming crab</name>
    <name type="synonym">Neptunus trituberculatus</name>
    <dbReference type="NCBI Taxonomy" id="210409"/>
    <lineage>
        <taxon>Eukaryota</taxon>
        <taxon>Metazoa</taxon>
        <taxon>Ecdysozoa</taxon>
        <taxon>Arthropoda</taxon>
        <taxon>Crustacea</taxon>
        <taxon>Multicrustacea</taxon>
        <taxon>Malacostraca</taxon>
        <taxon>Eumalacostraca</taxon>
        <taxon>Eucarida</taxon>
        <taxon>Decapoda</taxon>
        <taxon>Pleocyemata</taxon>
        <taxon>Brachyura</taxon>
        <taxon>Eubrachyura</taxon>
        <taxon>Portunoidea</taxon>
        <taxon>Portunidae</taxon>
        <taxon>Portuninae</taxon>
        <taxon>Portunus</taxon>
    </lineage>
</organism>
<sequence length="134" mass="15059">MSTLSATFNGGCDQTSKVLYLSDNTDIPPNCRHQILLPHDNTHVINVFSRTSKLSPGLGAAPTVSSGVSSRCRSQLSSEQISLQKGWKNSQNRQKIPWAWLFCQRFLTSYHHHKCDLRNLLMDYGDTFALGTYL</sequence>
<dbReference type="EMBL" id="VSRR010008998">
    <property type="protein sequence ID" value="MPC49626.1"/>
    <property type="molecule type" value="Genomic_DNA"/>
</dbReference>
<reference evidence="1 2" key="1">
    <citation type="submission" date="2019-05" db="EMBL/GenBank/DDBJ databases">
        <title>Another draft genome of Portunus trituberculatus and its Hox gene families provides insights of decapod evolution.</title>
        <authorList>
            <person name="Jeong J.-H."/>
            <person name="Song I."/>
            <person name="Kim S."/>
            <person name="Choi T."/>
            <person name="Kim D."/>
            <person name="Ryu S."/>
            <person name="Kim W."/>
        </authorList>
    </citation>
    <scope>NUCLEOTIDE SEQUENCE [LARGE SCALE GENOMIC DNA]</scope>
    <source>
        <tissue evidence="1">Muscle</tissue>
    </source>
</reference>
<keyword evidence="2" id="KW-1185">Reference proteome</keyword>
<name>A0A5B7FVR1_PORTR</name>
<dbReference type="AlphaFoldDB" id="A0A5B7FVR1"/>
<proteinExistence type="predicted"/>
<dbReference type="Proteomes" id="UP000324222">
    <property type="component" value="Unassembled WGS sequence"/>
</dbReference>
<protein>
    <submittedName>
        <fullName evidence="1">Uncharacterized protein</fullName>
    </submittedName>
</protein>
<comment type="caution">
    <text evidence="1">The sequence shown here is derived from an EMBL/GenBank/DDBJ whole genome shotgun (WGS) entry which is preliminary data.</text>
</comment>
<evidence type="ECO:0000313" key="1">
    <source>
        <dbReference type="EMBL" id="MPC49626.1"/>
    </source>
</evidence>